<dbReference type="GeneID" id="59322801"/>
<dbReference type="EMBL" id="JAAOAV010000149">
    <property type="protein sequence ID" value="KAF5594135.1"/>
    <property type="molecule type" value="Genomic_DNA"/>
</dbReference>
<comment type="caution">
    <text evidence="2">The sequence shown here is derived from an EMBL/GenBank/DDBJ whole genome shotgun (WGS) entry which is preliminary data.</text>
</comment>
<name>A0A8H5PCH6_GIBSU</name>
<dbReference type="RefSeq" id="XP_036534953.1">
    <property type="nucleotide sequence ID" value="XM_036688083.1"/>
</dbReference>
<evidence type="ECO:0000313" key="2">
    <source>
        <dbReference type="EMBL" id="KAF5594135.1"/>
    </source>
</evidence>
<organism evidence="2 3">
    <name type="scientific">Gibberella subglutinans</name>
    <name type="common">Fusarium subglutinans</name>
    <dbReference type="NCBI Taxonomy" id="42677"/>
    <lineage>
        <taxon>Eukaryota</taxon>
        <taxon>Fungi</taxon>
        <taxon>Dikarya</taxon>
        <taxon>Ascomycota</taxon>
        <taxon>Pezizomycotina</taxon>
        <taxon>Sordariomycetes</taxon>
        <taxon>Hypocreomycetidae</taxon>
        <taxon>Hypocreales</taxon>
        <taxon>Nectriaceae</taxon>
        <taxon>Fusarium</taxon>
        <taxon>Fusarium fujikuroi species complex</taxon>
    </lineage>
</organism>
<keyword evidence="3" id="KW-1185">Reference proteome</keyword>
<dbReference type="Proteomes" id="UP000547976">
    <property type="component" value="Unassembled WGS sequence"/>
</dbReference>
<feature type="region of interest" description="Disordered" evidence="1">
    <location>
        <begin position="116"/>
        <end position="135"/>
    </location>
</feature>
<accession>A0A8H5PCH6</accession>
<protein>
    <submittedName>
        <fullName evidence="2">Uncharacterized protein</fullName>
    </submittedName>
</protein>
<sequence>MGAMTATKFREWCDKWKENFRHYHFVKNADGYSSSLFDFTCKYKGKYKVIFDKVTDTLHIVLPKDDYYHRGLNAQKAIRKELERAMAKGMPRYWVKDEARHRDIEARFTREVEAHYEEEEAKEQNGGNYERRKGGLNKEDKDLILSLNS</sequence>
<dbReference type="AlphaFoldDB" id="A0A8H5PCH6"/>
<evidence type="ECO:0000256" key="1">
    <source>
        <dbReference type="SAM" id="MobiDB-lite"/>
    </source>
</evidence>
<proteinExistence type="predicted"/>
<gene>
    <name evidence="2" type="ORF">FSUBG_9557</name>
</gene>
<dbReference type="OrthoDB" id="4965872at2759"/>
<reference evidence="2 3" key="1">
    <citation type="submission" date="2020-05" db="EMBL/GenBank/DDBJ databases">
        <title>Identification and distribution of gene clusters putatively required for synthesis of sphingolipid metabolism inhibitors in phylogenetically diverse species of the filamentous fungus Fusarium.</title>
        <authorList>
            <person name="Kim H.-S."/>
            <person name="Busman M."/>
            <person name="Brown D.W."/>
            <person name="Divon H."/>
            <person name="Uhlig S."/>
            <person name="Proctor R.H."/>
        </authorList>
    </citation>
    <scope>NUCLEOTIDE SEQUENCE [LARGE SCALE GENOMIC DNA]</scope>
    <source>
        <strain evidence="2 3">NRRL 66333</strain>
    </source>
</reference>
<evidence type="ECO:0000313" key="3">
    <source>
        <dbReference type="Proteomes" id="UP000547976"/>
    </source>
</evidence>